<dbReference type="SUPFAM" id="SSF51735">
    <property type="entry name" value="NAD(P)-binding Rossmann-fold domains"/>
    <property type="match status" value="1"/>
</dbReference>
<keyword evidence="8" id="KW-0597">Phosphoprotein</keyword>
<evidence type="ECO:0000256" key="1">
    <source>
        <dbReference type="ARBA" id="ARBA00007485"/>
    </source>
</evidence>
<dbReference type="OrthoDB" id="4251012at2759"/>
<dbReference type="InterPro" id="IPR029069">
    <property type="entry name" value="HotDog_dom_sf"/>
</dbReference>
<keyword evidence="6" id="KW-0596">Phosphopantetheine</keyword>
<dbReference type="FunFam" id="3.30.70.3330:FF:000001">
    <property type="entry name" value="Fatty acid synthase subunit beta dehydratase"/>
    <property type="match status" value="1"/>
</dbReference>
<comment type="caution">
    <text evidence="25">The sequence shown here is derived from an EMBL/GenBank/DDBJ whole genome shotgun (WGS) entry which is preliminary data.</text>
</comment>
<dbReference type="Gene3D" id="6.10.250.1930">
    <property type="match status" value="1"/>
</dbReference>
<dbReference type="FunFam" id="3.30.70.2490:FF:000001">
    <property type="entry name" value="Fatty acid synthase subunit alpha"/>
    <property type="match status" value="1"/>
</dbReference>
<keyword evidence="9" id="KW-0808">Transferase</keyword>
<dbReference type="Gene3D" id="6.10.140.1400">
    <property type="match status" value="1"/>
</dbReference>
<dbReference type="Pfam" id="PF01575">
    <property type="entry name" value="MaoC_dehydratas"/>
    <property type="match status" value="1"/>
</dbReference>
<dbReference type="Pfam" id="PF18325">
    <property type="entry name" value="Fas_alpha_ACP"/>
    <property type="match status" value="1"/>
</dbReference>
<dbReference type="PROSITE" id="PS00606">
    <property type="entry name" value="KS3_1"/>
    <property type="match status" value="1"/>
</dbReference>
<evidence type="ECO:0000256" key="21">
    <source>
        <dbReference type="ARBA" id="ARBA00048508"/>
    </source>
</evidence>
<evidence type="ECO:0000259" key="23">
    <source>
        <dbReference type="PROSITE" id="PS50075"/>
    </source>
</evidence>
<evidence type="ECO:0000256" key="12">
    <source>
        <dbReference type="ARBA" id="ARBA00022842"/>
    </source>
</evidence>
<dbReference type="GO" id="GO:0004321">
    <property type="term" value="F:fatty-acyl-CoA synthase activity"/>
    <property type="evidence" value="ECO:0007669"/>
    <property type="project" value="UniProtKB-EC"/>
</dbReference>
<comment type="catalytic activity">
    <reaction evidence="20">
        <text>acetyl-CoA + n malonyl-CoA + 2n NADPH + 4n H(+) = a long-chain-acyl-CoA + n CoA + n CO2 + 2n NADP(+).</text>
        <dbReference type="EC" id="2.3.1.86"/>
    </reaction>
</comment>
<dbReference type="GO" id="GO:0004315">
    <property type="term" value="F:3-oxoacyl-[acyl-carrier-protein] synthase activity"/>
    <property type="evidence" value="ECO:0007669"/>
    <property type="project" value="UniProtKB-EC"/>
</dbReference>
<dbReference type="SUPFAM" id="SSF56214">
    <property type="entry name" value="4'-phosphopantetheinyl transferase"/>
    <property type="match status" value="1"/>
</dbReference>
<keyword evidence="18" id="KW-0275">Fatty acid biosynthesis</keyword>
<dbReference type="FunFam" id="3.40.366.10:FF:000003">
    <property type="entry name" value="Fatty acid synthase subunit beta dehydratase"/>
    <property type="match status" value="1"/>
</dbReference>
<dbReference type="CDD" id="cd08950">
    <property type="entry name" value="KR_fFAS_SDR_c_like"/>
    <property type="match status" value="1"/>
</dbReference>
<evidence type="ECO:0000256" key="22">
    <source>
        <dbReference type="ARBA" id="ARBA00049541"/>
    </source>
</evidence>
<dbReference type="Pfam" id="PF00698">
    <property type="entry name" value="Acyl_transf_1"/>
    <property type="match status" value="1"/>
</dbReference>
<dbReference type="SUPFAM" id="SSF52151">
    <property type="entry name" value="FabD/lysophospholipase-like"/>
    <property type="match status" value="1"/>
</dbReference>
<organism evidence="25 26">
    <name type="scientific">Rhodotorula diobovata</name>
    <dbReference type="NCBI Taxonomy" id="5288"/>
    <lineage>
        <taxon>Eukaryota</taxon>
        <taxon>Fungi</taxon>
        <taxon>Dikarya</taxon>
        <taxon>Basidiomycota</taxon>
        <taxon>Pucciniomycotina</taxon>
        <taxon>Microbotryomycetes</taxon>
        <taxon>Sporidiobolales</taxon>
        <taxon>Sporidiobolaceae</taxon>
        <taxon>Rhodotorula</taxon>
    </lineage>
</organism>
<name>A0A5C5G5I5_9BASI</name>
<dbReference type="Pfam" id="PF00109">
    <property type="entry name" value="ketoacyl-synt"/>
    <property type="match status" value="1"/>
</dbReference>
<dbReference type="EC" id="2.3.1.86" evidence="2"/>
<feature type="domain" description="Carrier" evidence="23">
    <location>
        <begin position="1034"/>
        <end position="1112"/>
    </location>
</feature>
<dbReference type="InterPro" id="IPR001227">
    <property type="entry name" value="Ac_transferase_dom_sf"/>
</dbReference>
<dbReference type="FunFam" id="3.90.25.70:FF:000001">
    <property type="entry name" value="Fatty acid synthase subunit alpha"/>
    <property type="match status" value="1"/>
</dbReference>
<evidence type="ECO:0000256" key="10">
    <source>
        <dbReference type="ARBA" id="ARBA00022723"/>
    </source>
</evidence>
<dbReference type="InterPro" id="IPR009081">
    <property type="entry name" value="PP-bd_ACP"/>
</dbReference>
<evidence type="ECO:0000256" key="19">
    <source>
        <dbReference type="ARBA" id="ARBA00023268"/>
    </source>
</evidence>
<accession>A0A5C5G5I5</accession>
<dbReference type="InterPro" id="IPR050830">
    <property type="entry name" value="Fungal_FAS"/>
</dbReference>
<dbReference type="SUPFAM" id="SSF53901">
    <property type="entry name" value="Thiolase-like"/>
    <property type="match status" value="2"/>
</dbReference>
<sequence>MAADLPLALSISFAPESSTISMTLFNQPEPTKPALPLEFKYQYNPSTPYAPIHEVVDDRNDRIKQHYWDLWNLSDDKTQAFNQLKVTDAFEGELVEINADDIEAFCRVVGIEGEAYKKTYKAGMEVPLDFSIKLSWKSIMKPIFPSEVDGDLLKLVHLSNGFRVLPGAPSLMIGDVITTSSRIESITNSDTGKTVAVRGTVYLVSTAESKGKDVATADRIPVIEVSSSFFYRGKFNDFAQTFSRIEHPTYSVPVKTPEALAVLISKEWFQWDDDSKPPQAGTTLEFRLESNYVWADKTSYATATCTGGAYIITPELKLAVKVATIDFSSEGEGVIKGNPVLEYLKRHGTPLDQPIMLENGGYSLTTPGQCVFTTPASNLDYSLTSGDTNPIHTNPYFASLASLPGTITHGMHSSARTRKYVEQVVADNVGARVRKYEVGFTAMCLPSRKMEVRLKHVGMTTGGERLIKVETVDVEAGNVVLSGTAEVAQAPTAYVFTGQGSQEPGMGMELYNSSPVARAVWDEADRHLGEVYGFSILEIVRTNPKEKTVHFGGLKGQATRQKYMDMTYTTTDTDGNVKTLPLFGDIDLRTSRYTFSSPTGLLYATQFAQIALVVTEKAAFEDMRAKGLVQHDCAFAGHSLGEYSALASIADILPISALVDVVFYRGITMQRAVERDSLNRSSYGMVAVNPSRIGKTFGDAALREVVDTIARRGNILIEVVNYNVEGQQYVVAGHLVALQSLTNVLNFLKIQKIDLVKLTETMSIEQVKEHLCDIVDECVEKAKDLQAKSGFITLERGFATIPLPGIDVPFHSRYLWAGVMPFRTYLSKKVNPAHFNADLLVGRYIPNLTAVPYEVSKDYAERIHTQTSSPRLNKILKAWDEESWGAPENRNKLGYAILIELLSYQFASPVRWIETQDILFKDFKFERLVELGPSPTLTGMATRTQKLKYDAHDSALGIKRVIYCIAKNQKEIYYLHDDATGGDDAPAPAAAAAAPAAPAPRAAPVAAAPPPPAPMSFAAPVGGGGGGAPAAVPDEPLKAVDTLRAIIAQKLKKQIPDVPLNKSIKDLVGGKSTLQNEILGDLQGEFASAPEKGEDMPLSELGAALNQGYPGSLGKYTTGLVSRMVGAKMPGGFGLAAVKGHLSKAHGLGPGRTDGALLVALTKEPEKRLGSEAEAKTWLDGVAAAYASQAGVTLGAAGGGGGGGGGMAGGMMVDTEALDKLQAKQDTFVEQQVEVFLRYLGKDSREGHRLADLQKAEVAALQSQLDAISREHGEAYVQGIQPVFTPLKARHFNSSWNWVRQDALMMWMDILFGRLTTVDRDITARCLVIMNRADPALIDYMQYTIDNCPTERGEKYVLAKQFGQTLLDNCREMIGQAPLYKDVTFPTAPKTSISAKGDIIVEEVNREGVSRLEKYVAEMAAGSKVTVQSVNLDKVQEQVEKLYKLVKSQPQISKQHMTSIKSLYAEVVRGLGKDAPPPSAHKIGGRTRRPSSQFLRPAAVPDATFLPEDKLPLLHLKRKIGHEWQYSSKLTSLYLDILKEIATSGVTFEHKNALMTGVGKGSIGIEIVKGLLAGGARVVITTSRYSRSTVEYYQAIYQECGSKGSSLTVVPFNQGSKQDVEALIDYIYSKDKGLGMDLDYILPFAALPENGREIDGIDDRSELAHRIMLTNLLRLLGAVKSKKAALKLTTRPTEVVLPLSPNHGLFGNDGLYSESKISLETLFNRWSSESWGEYLCIAGAVIGWTRGTGLMNATNSVAEGIEAQGCRTFSAKEMAFNILGLMHPLVFDVAQIEPVWADLNGGMDRLPDLANLTTDIRTKLNLTASTRRAIAKDNAIDYKVQHGPQAEQIHQQITVAPRANFSLPFPELKPVDAASELAKLRGLIDLEKVVVMTGYAEVGPFGSSRTRWEMEANGTFSIQGTLELAYVMGLIKHFDGRLKSGALYVGWVDAKTNEPLDDKDVKAAYEKHILAHTGIRLIEPELFGGYDPKKKGFTQEIEIQHDLEAIEASEEDAARFKREHGAMVDVYEDEGKSFVKFKKGAKLHIPKAVVFDRVVAGQIPTGWSHKAFGIPDDIASQVDRTSLWALVSVSEALVMAGITDPYELYKYVHPSEVGSSLGSGMGGITSISKMFRDRREEKDVQKDILQETFINTVAGWVNLLLLSSSGPIKIPVGACATALQSVEIACDTILSGKAKIMISGGYDDFSEEGSYEFANMKATSNSETEFAAGREPNEMSRPTTSTRAGFMESMGCGAQVLMSAKTAIDMGATIYGIVAYTATATDKAGRSIPAPGRGVMGTAREVPSKYPSPILDVTYRRRQLEFRRRQISQWLENETELLKMEVESRPAGDELPKDFVAERFAAIEREAKRQEQEALNTFGMLAGSDPSIAPLRRALAVWGLTIDDVGVASFHGTSTVANDKNESNAYNEQFKHLGRAKGNAVPVIAQKWLTGHPKGGAAAWMLNGIAQCILSGLVPGNRNADNVGEELRAFEYLLYPSKSIQTDGIKAGLLTSFGFGQVGGQALIIHPSYLIGSLEPEQFAAYKDKNDVRRKASYRRFNDFMSIGKLVVIKDGSPFSAEQENPTLLNPLVRAVEDGKGSYTMPKKFPTSLPAPKSTNADIAHKLITAATDAVHGVGTDVELISALPLSESFISRNFTEGEIAYCQAAADPRASFAARWSSKEAVFKSLKTESKGAGASLKDVEVVATPTGPQVELHGEVKAIADKAGIKSFELSMSHSDDTAVAVVIARS</sequence>
<dbReference type="InterPro" id="IPR008278">
    <property type="entry name" value="4-PPantetheinyl_Trfase_dom"/>
</dbReference>
<feature type="domain" description="Ketosynthase family 3 (KS3)" evidence="24">
    <location>
        <begin position="1978"/>
        <end position="2526"/>
    </location>
</feature>
<dbReference type="GO" id="GO:0006633">
    <property type="term" value="P:fatty acid biosynthetic process"/>
    <property type="evidence" value="ECO:0007669"/>
    <property type="project" value="UniProtKB-KW"/>
</dbReference>
<dbReference type="PROSITE" id="PS52004">
    <property type="entry name" value="KS3_2"/>
    <property type="match status" value="1"/>
</dbReference>
<evidence type="ECO:0000256" key="11">
    <source>
        <dbReference type="ARBA" id="ARBA00022832"/>
    </source>
</evidence>
<evidence type="ECO:0000256" key="13">
    <source>
        <dbReference type="ARBA" id="ARBA00022857"/>
    </source>
</evidence>
<dbReference type="PANTHER" id="PTHR10982:SF21">
    <property type="entry name" value="FATTY ACID SYNTHASE SUBUNIT BETA"/>
    <property type="match status" value="1"/>
</dbReference>
<dbReference type="InterPro" id="IPR020841">
    <property type="entry name" value="PKS_Beta-ketoAc_synthase_dom"/>
</dbReference>
<evidence type="ECO:0000256" key="5">
    <source>
        <dbReference type="ARBA" id="ARBA00014008"/>
    </source>
</evidence>
<evidence type="ECO:0000313" key="26">
    <source>
        <dbReference type="Proteomes" id="UP000311382"/>
    </source>
</evidence>
<dbReference type="Pfam" id="PF18314">
    <property type="entry name" value="FAS_I_H"/>
    <property type="match status" value="1"/>
</dbReference>
<dbReference type="InterPro" id="IPR004568">
    <property type="entry name" value="Ppantetheine-prot_Trfase_dom"/>
</dbReference>
<dbReference type="PROSITE" id="PS50075">
    <property type="entry name" value="CARRIER"/>
    <property type="match status" value="1"/>
</dbReference>
<dbReference type="InterPro" id="IPR040883">
    <property type="entry name" value="FAS_meander"/>
</dbReference>
<evidence type="ECO:0000256" key="2">
    <source>
        <dbReference type="ARBA" id="ARBA00012878"/>
    </source>
</evidence>
<dbReference type="InterPro" id="IPR016035">
    <property type="entry name" value="Acyl_Trfase/lysoPLipase"/>
</dbReference>
<evidence type="ECO:0000256" key="15">
    <source>
        <dbReference type="ARBA" id="ARBA00023026"/>
    </source>
</evidence>
<dbReference type="GO" id="GO:0019171">
    <property type="term" value="F:(3R)-hydroxyacyl-[acyl-carrier-protein] dehydratase activity"/>
    <property type="evidence" value="ECO:0007669"/>
    <property type="project" value="InterPro"/>
</dbReference>
<evidence type="ECO:0000256" key="4">
    <source>
        <dbReference type="ARBA" id="ARBA00013191"/>
    </source>
</evidence>
<protein>
    <recommendedName>
        <fullName evidence="5">Fatty acid synthase subunit alpha</fullName>
        <ecNumber evidence="3">1.1.1.100</ecNumber>
        <ecNumber evidence="4">2.3.1.41</ecNumber>
        <ecNumber evidence="2">2.3.1.86</ecNumber>
    </recommendedName>
</protein>
<keyword evidence="7" id="KW-0444">Lipid biosynthesis</keyword>
<dbReference type="CDD" id="cd03447">
    <property type="entry name" value="FAS_MaoC"/>
    <property type="match status" value="1"/>
</dbReference>
<evidence type="ECO:0000259" key="24">
    <source>
        <dbReference type="PROSITE" id="PS52004"/>
    </source>
</evidence>
<dbReference type="InterPro" id="IPR002539">
    <property type="entry name" value="MaoC-like_dom"/>
</dbReference>
<dbReference type="Gene3D" id="6.10.140.1410">
    <property type="match status" value="1"/>
</dbReference>
<evidence type="ECO:0000256" key="17">
    <source>
        <dbReference type="ARBA" id="ARBA00023098"/>
    </source>
</evidence>
<keyword evidence="13" id="KW-0521">NADP</keyword>
<evidence type="ECO:0000256" key="3">
    <source>
        <dbReference type="ARBA" id="ARBA00012948"/>
    </source>
</evidence>
<dbReference type="InterPro" id="IPR016039">
    <property type="entry name" value="Thiolase-like"/>
</dbReference>
<dbReference type="Gene3D" id="3.30.70.3330">
    <property type="match status" value="1"/>
</dbReference>
<dbReference type="Pfam" id="PF22235">
    <property type="entry name" value="FAS1_thioest_ins"/>
    <property type="match status" value="1"/>
</dbReference>
<evidence type="ECO:0000256" key="16">
    <source>
        <dbReference type="ARBA" id="ARBA00023027"/>
    </source>
</evidence>
<dbReference type="InterPro" id="IPR014030">
    <property type="entry name" value="Ketoacyl_synth_N"/>
</dbReference>
<comment type="catalytic activity">
    <reaction evidence="22">
        <text>a fatty acyl-[ACP] + malonyl-[ACP] + H(+) = a 3-oxoacyl-[ACP] + holo-[ACP] + CO2</text>
        <dbReference type="Rhea" id="RHEA:22836"/>
        <dbReference type="Rhea" id="RHEA-COMP:9623"/>
        <dbReference type="Rhea" id="RHEA-COMP:9685"/>
        <dbReference type="Rhea" id="RHEA-COMP:9916"/>
        <dbReference type="Rhea" id="RHEA-COMP:14125"/>
        <dbReference type="ChEBI" id="CHEBI:15378"/>
        <dbReference type="ChEBI" id="CHEBI:16526"/>
        <dbReference type="ChEBI" id="CHEBI:64479"/>
        <dbReference type="ChEBI" id="CHEBI:78449"/>
        <dbReference type="ChEBI" id="CHEBI:78776"/>
        <dbReference type="ChEBI" id="CHEBI:138651"/>
        <dbReference type="EC" id="2.3.1.41"/>
    </reaction>
</comment>
<evidence type="ECO:0000256" key="20">
    <source>
        <dbReference type="ARBA" id="ARBA00048237"/>
    </source>
</evidence>
<dbReference type="CDD" id="cd00828">
    <property type="entry name" value="elong_cond_enzymes"/>
    <property type="match status" value="1"/>
</dbReference>
<dbReference type="Gene3D" id="3.10.129.10">
    <property type="entry name" value="Hotdog Thioesterase"/>
    <property type="match status" value="1"/>
</dbReference>
<dbReference type="SUPFAM" id="SSF54637">
    <property type="entry name" value="Thioesterase/thiol ester dehydrase-isomerase"/>
    <property type="match status" value="2"/>
</dbReference>
<comment type="catalytic activity">
    <reaction evidence="21">
        <text>a (3R)-hydroxyacyl-[ACP] + NADP(+) = a 3-oxoacyl-[ACP] + NADPH + H(+)</text>
        <dbReference type="Rhea" id="RHEA:17397"/>
        <dbReference type="Rhea" id="RHEA-COMP:9916"/>
        <dbReference type="Rhea" id="RHEA-COMP:9945"/>
        <dbReference type="ChEBI" id="CHEBI:15378"/>
        <dbReference type="ChEBI" id="CHEBI:57783"/>
        <dbReference type="ChEBI" id="CHEBI:58349"/>
        <dbReference type="ChEBI" id="CHEBI:78776"/>
        <dbReference type="ChEBI" id="CHEBI:78827"/>
        <dbReference type="EC" id="1.1.1.100"/>
    </reaction>
</comment>
<keyword evidence="11" id="KW-0276">Fatty acid metabolism</keyword>
<evidence type="ECO:0000256" key="9">
    <source>
        <dbReference type="ARBA" id="ARBA00022679"/>
    </source>
</evidence>
<dbReference type="Gene3D" id="3.40.366.10">
    <property type="entry name" value="Malonyl-Coenzyme A Acyl Carrier Protein, domain 2"/>
    <property type="match status" value="1"/>
</dbReference>
<keyword evidence="10" id="KW-0479">Metal-binding</keyword>
<dbReference type="Proteomes" id="UP000311382">
    <property type="component" value="Unassembled WGS sequence"/>
</dbReference>
<dbReference type="PANTHER" id="PTHR10982">
    <property type="entry name" value="MALONYL COA-ACYL CARRIER PROTEIN TRANSACYLASE"/>
    <property type="match status" value="1"/>
</dbReference>
<dbReference type="Gene3D" id="3.30.70.2490">
    <property type="match status" value="1"/>
</dbReference>
<dbReference type="InterPro" id="IPR037143">
    <property type="entry name" value="4-PPantetheinyl_Trfase_dom_sf"/>
</dbReference>
<dbReference type="Gene3D" id="3.90.25.70">
    <property type="match status" value="1"/>
</dbReference>
<dbReference type="Gene3D" id="3.40.47.10">
    <property type="match status" value="1"/>
</dbReference>
<dbReference type="EC" id="1.1.1.100" evidence="3"/>
<dbReference type="InterPro" id="IPR014043">
    <property type="entry name" value="Acyl_transferase_dom"/>
</dbReference>
<dbReference type="InterPro" id="IPR018201">
    <property type="entry name" value="Ketoacyl_synth_AS"/>
</dbReference>
<dbReference type="GO" id="GO:0000287">
    <property type="term" value="F:magnesium ion binding"/>
    <property type="evidence" value="ECO:0007669"/>
    <property type="project" value="InterPro"/>
</dbReference>
<dbReference type="Gene3D" id="3.40.50.720">
    <property type="entry name" value="NAD(P)-binding Rossmann-like Domain"/>
    <property type="match status" value="1"/>
</dbReference>
<dbReference type="InterPro" id="IPR002582">
    <property type="entry name" value="ACPS"/>
</dbReference>
<dbReference type="InterPro" id="IPR040899">
    <property type="entry name" value="Fas_alpha_ACP"/>
</dbReference>
<reference evidence="25 26" key="1">
    <citation type="submission" date="2019-03" db="EMBL/GenBank/DDBJ databases">
        <title>Rhodosporidium diobovatum UCD-FST 08-225 genome sequencing, assembly, and annotation.</title>
        <authorList>
            <person name="Fakankun I.U."/>
            <person name="Fristensky B."/>
            <person name="Levin D.B."/>
        </authorList>
    </citation>
    <scope>NUCLEOTIDE SEQUENCE [LARGE SCALE GENOMIC DNA]</scope>
    <source>
        <strain evidence="25 26">UCD-FST 08-225</strain>
    </source>
</reference>
<evidence type="ECO:0000256" key="14">
    <source>
        <dbReference type="ARBA" id="ARBA00023002"/>
    </source>
</evidence>
<dbReference type="GO" id="GO:0008897">
    <property type="term" value="F:holo-[acyl-carrier-protein] synthase activity"/>
    <property type="evidence" value="ECO:0007669"/>
    <property type="project" value="InterPro"/>
</dbReference>
<dbReference type="EC" id="2.3.1.41" evidence="4"/>
<keyword evidence="15" id="KW-0843">Virulence</keyword>
<keyword evidence="17" id="KW-0443">Lipid metabolism</keyword>
<dbReference type="STRING" id="5288.A0A5C5G5I5"/>
<dbReference type="GO" id="GO:0004316">
    <property type="term" value="F:3-oxoacyl-[acyl-carrier-protein] reductase (NADPH) activity"/>
    <property type="evidence" value="ECO:0007669"/>
    <property type="project" value="UniProtKB-EC"/>
</dbReference>
<keyword evidence="16" id="KW-0520">NAD</keyword>
<gene>
    <name evidence="25" type="ORF">DMC30DRAFT_346063</name>
</gene>
<evidence type="ECO:0000256" key="7">
    <source>
        <dbReference type="ARBA" id="ARBA00022516"/>
    </source>
</evidence>
<dbReference type="Pfam" id="PF01648">
    <property type="entry name" value="ACPS"/>
    <property type="match status" value="1"/>
</dbReference>
<dbReference type="HAMAP" id="MF_00101">
    <property type="entry name" value="AcpS"/>
    <property type="match status" value="1"/>
</dbReference>
<dbReference type="InterPro" id="IPR036291">
    <property type="entry name" value="NAD(P)-bd_dom_sf"/>
</dbReference>
<keyword evidence="26" id="KW-1185">Reference proteome</keyword>
<dbReference type="SMART" id="SM00827">
    <property type="entry name" value="PKS_AT"/>
    <property type="match status" value="1"/>
</dbReference>
<evidence type="ECO:0000256" key="18">
    <source>
        <dbReference type="ARBA" id="ARBA00023160"/>
    </source>
</evidence>
<dbReference type="NCBIfam" id="TIGR00556">
    <property type="entry name" value="pantethn_trn"/>
    <property type="match status" value="1"/>
</dbReference>
<dbReference type="InterPro" id="IPR041550">
    <property type="entry name" value="FASI_helical"/>
</dbReference>
<dbReference type="FunFam" id="3.90.470.20:FF:000005">
    <property type="entry name" value="Fatty acid synthase alpha subunit FasA"/>
    <property type="match status" value="1"/>
</dbReference>
<evidence type="ECO:0000313" key="25">
    <source>
        <dbReference type="EMBL" id="TNY24305.1"/>
    </source>
</evidence>
<dbReference type="Gene3D" id="3.30.1120.100">
    <property type="match status" value="1"/>
</dbReference>
<proteinExistence type="inferred from homology"/>
<evidence type="ECO:0000256" key="6">
    <source>
        <dbReference type="ARBA" id="ARBA00022450"/>
    </source>
</evidence>
<evidence type="ECO:0000256" key="8">
    <source>
        <dbReference type="ARBA" id="ARBA00022553"/>
    </source>
</evidence>
<keyword evidence="19" id="KW-0511">Multifunctional enzyme</keyword>
<dbReference type="Gene3D" id="3.90.470.20">
    <property type="entry name" value="4'-phosphopantetheinyl transferase domain"/>
    <property type="match status" value="1"/>
</dbReference>
<dbReference type="Pfam" id="PF17951">
    <property type="entry name" value="FAS_meander"/>
    <property type="match status" value="1"/>
</dbReference>
<dbReference type="Pfam" id="PF02801">
    <property type="entry name" value="Ketoacyl-synt_C"/>
    <property type="match status" value="1"/>
</dbReference>
<dbReference type="Gene3D" id="6.10.60.10">
    <property type="match status" value="1"/>
</dbReference>
<dbReference type="InterPro" id="IPR014031">
    <property type="entry name" value="Ketoacyl_synth_C"/>
</dbReference>
<comment type="similarity">
    <text evidence="1">Belongs to the thiolase-like superfamily. Fungal fatty acid synthetase subunit alpha family.</text>
</comment>
<dbReference type="EMBL" id="SOZI01000003">
    <property type="protein sequence ID" value="TNY24305.1"/>
    <property type="molecule type" value="Genomic_DNA"/>
</dbReference>
<dbReference type="InterPro" id="IPR047224">
    <property type="entry name" value="FAS_alpha_su_C"/>
</dbReference>
<keyword evidence="14" id="KW-0560">Oxidoreductase</keyword>
<keyword evidence="12" id="KW-0460">Magnesium</keyword>